<gene>
    <name evidence="1" type="ORF">S06H3_09949</name>
</gene>
<accession>X1MJB8</accession>
<dbReference type="PANTHER" id="PTHR34614:SF2">
    <property type="entry name" value="TRANSPOSASE IS4-LIKE DOMAIN-CONTAINING PROTEIN"/>
    <property type="match status" value="1"/>
</dbReference>
<comment type="caution">
    <text evidence="1">The sequence shown here is derived from an EMBL/GenBank/DDBJ whole genome shotgun (WGS) entry which is preliminary data.</text>
</comment>
<dbReference type="EMBL" id="BARV01004500">
    <property type="protein sequence ID" value="GAI18156.1"/>
    <property type="molecule type" value="Genomic_DNA"/>
</dbReference>
<name>X1MJB8_9ZZZZ</name>
<dbReference type="AlphaFoldDB" id="X1MJB8"/>
<evidence type="ECO:0008006" key="2">
    <source>
        <dbReference type="Google" id="ProtNLM"/>
    </source>
</evidence>
<protein>
    <recommendedName>
        <fullName evidence="2">Transposase IS4-like domain-containing protein</fullName>
    </recommendedName>
</protein>
<evidence type="ECO:0000313" key="1">
    <source>
        <dbReference type="EMBL" id="GAI18156.1"/>
    </source>
</evidence>
<feature type="non-terminal residue" evidence="1">
    <location>
        <position position="1"/>
    </location>
</feature>
<reference evidence="1" key="1">
    <citation type="journal article" date="2014" name="Front. Microbiol.">
        <title>High frequency of phylogenetically diverse reductive dehalogenase-homologous genes in deep subseafloor sedimentary metagenomes.</title>
        <authorList>
            <person name="Kawai M."/>
            <person name="Futagami T."/>
            <person name="Toyoda A."/>
            <person name="Takaki Y."/>
            <person name="Nishi S."/>
            <person name="Hori S."/>
            <person name="Arai W."/>
            <person name="Tsubouchi T."/>
            <person name="Morono Y."/>
            <person name="Uchiyama I."/>
            <person name="Ito T."/>
            <person name="Fujiyama A."/>
            <person name="Inagaki F."/>
            <person name="Takami H."/>
        </authorList>
    </citation>
    <scope>NUCLEOTIDE SEQUENCE</scope>
    <source>
        <strain evidence="1">Expedition CK06-06</strain>
    </source>
</reference>
<proteinExistence type="predicted"/>
<sequence>NFSQQKRDGLKVGKSLLLAVIHRAIKAGSKRSFANWAKQTTLPHLAQFSPSKLNSSHFWDQMDTVEDKQLEKVEKLITTKMMEAGLLSPKLLFYDLTNFYTYISSTNKASELAQRGRNKQKRHDLRQFGLAQVVTKEFLIPVLSTVYEGNKVDKKVFTPFLTKLRKILSELNLEIEELTIVFDKGRQQLKS</sequence>
<organism evidence="1">
    <name type="scientific">marine sediment metagenome</name>
    <dbReference type="NCBI Taxonomy" id="412755"/>
    <lineage>
        <taxon>unclassified sequences</taxon>
        <taxon>metagenomes</taxon>
        <taxon>ecological metagenomes</taxon>
    </lineage>
</organism>
<dbReference type="PANTHER" id="PTHR34614">
    <property type="match status" value="1"/>
</dbReference>